<dbReference type="EC" id="3.2.2.31" evidence="4 14"/>
<dbReference type="InterPro" id="IPR023170">
    <property type="entry name" value="HhH_base_excis_C"/>
</dbReference>
<comment type="caution">
    <text evidence="16">The sequence shown here is derived from an EMBL/GenBank/DDBJ whole genome shotgun (WGS) entry which is preliminary data.</text>
</comment>
<dbReference type="GO" id="GO:0034039">
    <property type="term" value="F:8-oxo-7,8-dihydroguanine DNA N-glycosylase activity"/>
    <property type="evidence" value="ECO:0007669"/>
    <property type="project" value="TreeGrafter"/>
</dbReference>
<dbReference type="AlphaFoldDB" id="A0A4V3D6H9"/>
<protein>
    <recommendedName>
        <fullName evidence="5 14">Adenine DNA glycosylase</fullName>
        <ecNumber evidence="4 14">3.2.2.31</ecNumber>
    </recommendedName>
</protein>
<dbReference type="FunFam" id="1.10.340.30:FF:000002">
    <property type="entry name" value="Adenine DNA glycosylase"/>
    <property type="match status" value="1"/>
</dbReference>
<evidence type="ECO:0000256" key="10">
    <source>
        <dbReference type="ARBA" id="ARBA00023004"/>
    </source>
</evidence>
<comment type="cofactor">
    <cofactor evidence="14">
        <name>[4Fe-4S] cluster</name>
        <dbReference type="ChEBI" id="CHEBI:49883"/>
    </cofactor>
    <text evidence="14">Binds 1 [4Fe-4S] cluster.</text>
</comment>
<keyword evidence="10 14" id="KW-0408">Iron</keyword>
<dbReference type="SUPFAM" id="SSF55811">
    <property type="entry name" value="Nudix"/>
    <property type="match status" value="1"/>
</dbReference>
<evidence type="ECO:0000256" key="11">
    <source>
        <dbReference type="ARBA" id="ARBA00023014"/>
    </source>
</evidence>
<evidence type="ECO:0000256" key="1">
    <source>
        <dbReference type="ARBA" id="ARBA00000843"/>
    </source>
</evidence>
<evidence type="ECO:0000256" key="6">
    <source>
        <dbReference type="ARBA" id="ARBA00022485"/>
    </source>
</evidence>
<keyword evidence="11" id="KW-0411">Iron-sulfur</keyword>
<evidence type="ECO:0000256" key="4">
    <source>
        <dbReference type="ARBA" id="ARBA00012045"/>
    </source>
</evidence>
<dbReference type="Proteomes" id="UP000295510">
    <property type="component" value="Unassembled WGS sequence"/>
</dbReference>
<dbReference type="InterPro" id="IPR004035">
    <property type="entry name" value="Endouclease-III_FeS-bd_BS"/>
</dbReference>
<dbReference type="PANTHER" id="PTHR42944">
    <property type="entry name" value="ADENINE DNA GLYCOSYLASE"/>
    <property type="match status" value="1"/>
</dbReference>
<organism evidence="16 17">
    <name type="scientific">Tepidicella xavieri</name>
    <dbReference type="NCBI Taxonomy" id="360241"/>
    <lineage>
        <taxon>Bacteria</taxon>
        <taxon>Pseudomonadati</taxon>
        <taxon>Pseudomonadota</taxon>
        <taxon>Betaproteobacteria</taxon>
        <taxon>Burkholderiales</taxon>
        <taxon>Tepidicella</taxon>
    </lineage>
</organism>
<evidence type="ECO:0000256" key="12">
    <source>
        <dbReference type="ARBA" id="ARBA00023204"/>
    </source>
</evidence>
<evidence type="ECO:0000259" key="15">
    <source>
        <dbReference type="SMART" id="SM00478"/>
    </source>
</evidence>
<feature type="domain" description="HhH-GPD" evidence="15">
    <location>
        <begin position="39"/>
        <end position="194"/>
    </location>
</feature>
<comment type="function">
    <text evidence="2">Adenine glycosylase active on G-A mispairs. MutY also corrects error-prone DNA synthesis past GO lesions which are due to the oxidatively damaged form of guanine: 7,8-dihydro-8-oxoguanine (8-oxo-dGTP).</text>
</comment>
<dbReference type="PANTHER" id="PTHR42944:SF1">
    <property type="entry name" value="ADENINE DNA GLYCOSYLASE"/>
    <property type="match status" value="1"/>
</dbReference>
<evidence type="ECO:0000256" key="13">
    <source>
        <dbReference type="ARBA" id="ARBA00023295"/>
    </source>
</evidence>
<evidence type="ECO:0000256" key="14">
    <source>
        <dbReference type="RuleBase" id="RU365096"/>
    </source>
</evidence>
<dbReference type="InterPro" id="IPR003265">
    <property type="entry name" value="HhH-GPD_domain"/>
</dbReference>
<dbReference type="CDD" id="cd03431">
    <property type="entry name" value="NUDIX_DNA_Glycosylase_C-MutY"/>
    <property type="match status" value="1"/>
</dbReference>
<dbReference type="PROSITE" id="PS00764">
    <property type="entry name" value="ENDONUCLEASE_III_1"/>
    <property type="match status" value="1"/>
</dbReference>
<keyword evidence="13 14" id="KW-0326">Glycosidase</keyword>
<evidence type="ECO:0000256" key="8">
    <source>
        <dbReference type="ARBA" id="ARBA00022763"/>
    </source>
</evidence>
<dbReference type="Gene3D" id="1.10.1670.10">
    <property type="entry name" value="Helix-hairpin-Helix base-excision DNA repair enzymes (C-terminal)"/>
    <property type="match status" value="1"/>
</dbReference>
<keyword evidence="17" id="KW-1185">Reference proteome</keyword>
<dbReference type="Pfam" id="PF00730">
    <property type="entry name" value="HhH-GPD"/>
    <property type="match status" value="1"/>
</dbReference>
<dbReference type="NCBIfam" id="TIGR01084">
    <property type="entry name" value="mutY"/>
    <property type="match status" value="1"/>
</dbReference>
<comment type="catalytic activity">
    <reaction evidence="1 14">
        <text>Hydrolyzes free adenine bases from 7,8-dihydro-8-oxoguanine:adenine mismatched double-stranded DNA, leaving an apurinic site.</text>
        <dbReference type="EC" id="3.2.2.31"/>
    </reaction>
</comment>
<evidence type="ECO:0000256" key="5">
    <source>
        <dbReference type="ARBA" id="ARBA00022023"/>
    </source>
</evidence>
<dbReference type="GO" id="GO:0000701">
    <property type="term" value="F:purine-specific mismatch base pair DNA N-glycosylase activity"/>
    <property type="evidence" value="ECO:0007669"/>
    <property type="project" value="UniProtKB-EC"/>
</dbReference>
<keyword evidence="8 14" id="KW-0227">DNA damage</keyword>
<dbReference type="EMBL" id="SNYL01000004">
    <property type="protein sequence ID" value="TDQ43967.1"/>
    <property type="molecule type" value="Genomic_DNA"/>
</dbReference>
<dbReference type="GO" id="GO:0006298">
    <property type="term" value="P:mismatch repair"/>
    <property type="evidence" value="ECO:0007669"/>
    <property type="project" value="TreeGrafter"/>
</dbReference>
<sequence>MIVSRFFEAVVRWQRQHGRHDLPWQGSTDPYRVWLSEIMLQQTQVSTVLGYYDRFLRRFPDVQALASAPLQDVLALWSGLGYYSRARHLHRCAQTVVQRWGGQFPQCAKDLQSLPGIGSSTAAAIAAFCYGERVSILDGNVQRVLTRLLAFEGDLAQSANAKVLWQQAQALVPADATHLQMRAYTQGLMDLGALVCKRSRPACGRCPAQSSCMAHARQQEGDFPVKTRQLRRRTERWWLQVVRRAADGAYWLQPRPAQGIWAGLHAFAVLDEGEAAAQPPAGASGAEGPLWHDPIRHSLTHRDLVLQPVEWRVAAYAPEGPGCWVRSVAELDLGLPAPLRAWLMQRLASAAP</sequence>
<evidence type="ECO:0000256" key="7">
    <source>
        <dbReference type="ARBA" id="ARBA00022723"/>
    </source>
</evidence>
<dbReference type="GO" id="GO:0051539">
    <property type="term" value="F:4 iron, 4 sulfur cluster binding"/>
    <property type="evidence" value="ECO:0007669"/>
    <property type="project" value="UniProtKB-UniRule"/>
</dbReference>
<evidence type="ECO:0000256" key="2">
    <source>
        <dbReference type="ARBA" id="ARBA00002933"/>
    </source>
</evidence>
<proteinExistence type="inferred from homology"/>
<evidence type="ECO:0000313" key="17">
    <source>
        <dbReference type="Proteomes" id="UP000295510"/>
    </source>
</evidence>
<dbReference type="Gene3D" id="1.10.340.30">
    <property type="entry name" value="Hypothetical protein, domain 2"/>
    <property type="match status" value="1"/>
</dbReference>
<name>A0A4V3D6H9_9BURK</name>
<evidence type="ECO:0000256" key="9">
    <source>
        <dbReference type="ARBA" id="ARBA00022801"/>
    </source>
</evidence>
<dbReference type="InterPro" id="IPR011257">
    <property type="entry name" value="DNA_glycosylase"/>
</dbReference>
<dbReference type="Pfam" id="PF14815">
    <property type="entry name" value="NUDIX_4"/>
    <property type="match status" value="1"/>
</dbReference>
<dbReference type="InterPro" id="IPR005760">
    <property type="entry name" value="A/G_AdeGlyc_MutY"/>
</dbReference>
<dbReference type="InterPro" id="IPR029119">
    <property type="entry name" value="MutY_C"/>
</dbReference>
<dbReference type="GO" id="GO:0046872">
    <property type="term" value="F:metal ion binding"/>
    <property type="evidence" value="ECO:0007669"/>
    <property type="project" value="UniProtKB-UniRule"/>
</dbReference>
<evidence type="ECO:0000313" key="16">
    <source>
        <dbReference type="EMBL" id="TDQ43967.1"/>
    </source>
</evidence>
<reference evidence="16 17" key="1">
    <citation type="submission" date="2019-03" db="EMBL/GenBank/DDBJ databases">
        <title>Genomic Encyclopedia of Type Strains, Phase IV (KMG-IV): sequencing the most valuable type-strain genomes for metagenomic binning, comparative biology and taxonomic classification.</title>
        <authorList>
            <person name="Goeker M."/>
        </authorList>
    </citation>
    <scope>NUCLEOTIDE SEQUENCE [LARGE SCALE GENOMIC DNA]</scope>
    <source>
        <strain evidence="16 17">DSM 19605</strain>
    </source>
</reference>
<keyword evidence="7" id="KW-0479">Metal-binding</keyword>
<dbReference type="SMART" id="SM00478">
    <property type="entry name" value="ENDO3c"/>
    <property type="match status" value="1"/>
</dbReference>
<dbReference type="Gene3D" id="3.90.79.10">
    <property type="entry name" value="Nucleoside Triphosphate Pyrophosphohydrolase"/>
    <property type="match status" value="1"/>
</dbReference>
<gene>
    <name evidence="16" type="ORF">DFR43_10446</name>
</gene>
<evidence type="ECO:0000256" key="3">
    <source>
        <dbReference type="ARBA" id="ARBA00008343"/>
    </source>
</evidence>
<dbReference type="CDD" id="cd00056">
    <property type="entry name" value="ENDO3c"/>
    <property type="match status" value="1"/>
</dbReference>
<dbReference type="InterPro" id="IPR044298">
    <property type="entry name" value="MIG/MutY"/>
</dbReference>
<dbReference type="GO" id="GO:0035485">
    <property type="term" value="F:adenine/guanine mispair binding"/>
    <property type="evidence" value="ECO:0007669"/>
    <property type="project" value="TreeGrafter"/>
</dbReference>
<dbReference type="GO" id="GO:0032357">
    <property type="term" value="F:oxidized purine DNA binding"/>
    <property type="evidence" value="ECO:0007669"/>
    <property type="project" value="TreeGrafter"/>
</dbReference>
<comment type="similarity">
    <text evidence="3 14">Belongs to the Nth/MutY family.</text>
</comment>
<keyword evidence="12" id="KW-0234">DNA repair</keyword>
<dbReference type="SUPFAM" id="SSF48150">
    <property type="entry name" value="DNA-glycosylase"/>
    <property type="match status" value="1"/>
</dbReference>
<accession>A0A4V3D6H9</accession>
<dbReference type="GO" id="GO:0006284">
    <property type="term" value="P:base-excision repair"/>
    <property type="evidence" value="ECO:0007669"/>
    <property type="project" value="UniProtKB-UniRule"/>
</dbReference>
<keyword evidence="9" id="KW-0378">Hydrolase</keyword>
<keyword evidence="6" id="KW-0004">4Fe-4S</keyword>
<dbReference type="InterPro" id="IPR015797">
    <property type="entry name" value="NUDIX_hydrolase-like_dom_sf"/>
</dbReference>